<feature type="signal peptide" evidence="1">
    <location>
        <begin position="1"/>
        <end position="16"/>
    </location>
</feature>
<keyword evidence="1" id="KW-0732">Signal</keyword>
<evidence type="ECO:0000256" key="1">
    <source>
        <dbReference type="SAM" id="SignalP"/>
    </source>
</evidence>
<feature type="chain" id="PRO_5045435411" evidence="1">
    <location>
        <begin position="17"/>
        <end position="193"/>
    </location>
</feature>
<dbReference type="EMBL" id="BAABJK010000006">
    <property type="protein sequence ID" value="GAA4968960.1"/>
    <property type="molecule type" value="Genomic_DNA"/>
</dbReference>
<proteinExistence type="predicted"/>
<dbReference type="RefSeq" id="WP_345167416.1">
    <property type="nucleotide sequence ID" value="NZ_BAABJK010000006.1"/>
</dbReference>
<dbReference type="PROSITE" id="PS51257">
    <property type="entry name" value="PROKAR_LIPOPROTEIN"/>
    <property type="match status" value="1"/>
</dbReference>
<organism evidence="2 3">
    <name type="scientific">Algibacter aquimarinus</name>
    <dbReference type="NCBI Taxonomy" id="1136748"/>
    <lineage>
        <taxon>Bacteria</taxon>
        <taxon>Pseudomonadati</taxon>
        <taxon>Bacteroidota</taxon>
        <taxon>Flavobacteriia</taxon>
        <taxon>Flavobacteriales</taxon>
        <taxon>Flavobacteriaceae</taxon>
        <taxon>Algibacter</taxon>
    </lineage>
</organism>
<gene>
    <name evidence="2" type="ORF">GCM10023315_18100</name>
</gene>
<dbReference type="Proteomes" id="UP001501692">
    <property type="component" value="Unassembled WGS sequence"/>
</dbReference>
<comment type="caution">
    <text evidence="2">The sequence shown here is derived from an EMBL/GenBank/DDBJ whole genome shotgun (WGS) entry which is preliminary data.</text>
</comment>
<accession>A0ABP9HE23</accession>
<name>A0ABP9HE23_9FLAO</name>
<evidence type="ECO:0000313" key="3">
    <source>
        <dbReference type="Proteomes" id="UP001501692"/>
    </source>
</evidence>
<protein>
    <submittedName>
        <fullName evidence="2">Uncharacterized protein</fullName>
    </submittedName>
</protein>
<evidence type="ECO:0000313" key="2">
    <source>
        <dbReference type="EMBL" id="GAA4968960.1"/>
    </source>
</evidence>
<keyword evidence="3" id="KW-1185">Reference proteome</keyword>
<sequence length="193" mass="22354">MKNLLLIACISFFAFASCDGRQTKKDSLKKAVVKFKDSVKPTTVVKYKPEMYAEVLTDTILSNGYSVSVKTYTDMQNSVTHNYQIDDFNMVKDIYRKWISEVTITKDNIIIFRENIDEQFLNKENKLKADKSLLNSISIGVEVDEELSLTNNEIYLHTAILYPKEEKQILYILKINDKGYSVLKELNTFYKTT</sequence>
<reference evidence="3" key="1">
    <citation type="journal article" date="2019" name="Int. J. Syst. Evol. Microbiol.">
        <title>The Global Catalogue of Microorganisms (GCM) 10K type strain sequencing project: providing services to taxonomists for standard genome sequencing and annotation.</title>
        <authorList>
            <consortium name="The Broad Institute Genomics Platform"/>
            <consortium name="The Broad Institute Genome Sequencing Center for Infectious Disease"/>
            <person name="Wu L."/>
            <person name="Ma J."/>
        </authorList>
    </citation>
    <scope>NUCLEOTIDE SEQUENCE [LARGE SCALE GENOMIC DNA]</scope>
    <source>
        <strain evidence="3">JCM 18287</strain>
    </source>
</reference>